<keyword evidence="2" id="KW-1185">Reference proteome</keyword>
<dbReference type="EMBL" id="BGPR01012053">
    <property type="protein sequence ID" value="GBN54264.1"/>
    <property type="molecule type" value="Genomic_DNA"/>
</dbReference>
<dbReference type="Proteomes" id="UP000499080">
    <property type="component" value="Unassembled WGS sequence"/>
</dbReference>
<evidence type="ECO:0000313" key="1">
    <source>
        <dbReference type="EMBL" id="GBN54264.1"/>
    </source>
</evidence>
<sequence length="265" mass="28963">MFSNWLGTFFSEFHNSIGDSANEPANFIKSTSVDPAFASPESNLDVAASFSKETPNEVGEISTENQTVSSLKISKDLPLFKESNTIQQGLSEITESSESMQSIVTEEAESTEVIQSVLPEETESTEIIQSVLAEKTKSTQIIQSALSVQTEVIQTPVSEETASTIVNQPILPEKTESPESIQPANSEEIELTEVKQPVLSVINLNKVIPFDSLESSCSTKALISSSESKKARLPSNDMINPSNVPEIASKKFQKWLLIFSIMKKI</sequence>
<organism evidence="1 2">
    <name type="scientific">Araneus ventricosus</name>
    <name type="common">Orbweaver spider</name>
    <name type="synonym">Epeira ventricosa</name>
    <dbReference type="NCBI Taxonomy" id="182803"/>
    <lineage>
        <taxon>Eukaryota</taxon>
        <taxon>Metazoa</taxon>
        <taxon>Ecdysozoa</taxon>
        <taxon>Arthropoda</taxon>
        <taxon>Chelicerata</taxon>
        <taxon>Arachnida</taxon>
        <taxon>Araneae</taxon>
        <taxon>Araneomorphae</taxon>
        <taxon>Entelegynae</taxon>
        <taxon>Araneoidea</taxon>
        <taxon>Araneidae</taxon>
        <taxon>Araneus</taxon>
    </lineage>
</organism>
<reference evidence="1 2" key="1">
    <citation type="journal article" date="2019" name="Sci. Rep.">
        <title>Orb-weaving spider Araneus ventricosus genome elucidates the spidroin gene catalogue.</title>
        <authorList>
            <person name="Kono N."/>
            <person name="Nakamura H."/>
            <person name="Ohtoshi R."/>
            <person name="Moran D.A.P."/>
            <person name="Shinohara A."/>
            <person name="Yoshida Y."/>
            <person name="Fujiwara M."/>
            <person name="Mori M."/>
            <person name="Tomita M."/>
            <person name="Arakawa K."/>
        </authorList>
    </citation>
    <scope>NUCLEOTIDE SEQUENCE [LARGE SCALE GENOMIC DNA]</scope>
</reference>
<protein>
    <submittedName>
        <fullName evidence="1">Uncharacterized protein</fullName>
    </submittedName>
</protein>
<name>A0A4Y2PSE5_ARAVE</name>
<dbReference type="AlphaFoldDB" id="A0A4Y2PSE5"/>
<evidence type="ECO:0000313" key="2">
    <source>
        <dbReference type="Proteomes" id="UP000499080"/>
    </source>
</evidence>
<comment type="caution">
    <text evidence="1">The sequence shown here is derived from an EMBL/GenBank/DDBJ whole genome shotgun (WGS) entry which is preliminary data.</text>
</comment>
<gene>
    <name evidence="1" type="ORF">AVEN_167979_1</name>
</gene>
<proteinExistence type="predicted"/>
<accession>A0A4Y2PSE5</accession>